<evidence type="ECO:0000256" key="1">
    <source>
        <dbReference type="SAM" id="MobiDB-lite"/>
    </source>
</evidence>
<evidence type="ECO:0008006" key="4">
    <source>
        <dbReference type="Google" id="ProtNLM"/>
    </source>
</evidence>
<feature type="compositionally biased region" description="Basic and acidic residues" evidence="1">
    <location>
        <begin position="178"/>
        <end position="188"/>
    </location>
</feature>
<organism evidence="2 3">
    <name type="scientific">Dryococelus australis</name>
    <dbReference type="NCBI Taxonomy" id="614101"/>
    <lineage>
        <taxon>Eukaryota</taxon>
        <taxon>Metazoa</taxon>
        <taxon>Ecdysozoa</taxon>
        <taxon>Arthropoda</taxon>
        <taxon>Hexapoda</taxon>
        <taxon>Insecta</taxon>
        <taxon>Pterygota</taxon>
        <taxon>Neoptera</taxon>
        <taxon>Polyneoptera</taxon>
        <taxon>Phasmatodea</taxon>
        <taxon>Verophasmatodea</taxon>
        <taxon>Anareolatae</taxon>
        <taxon>Phasmatidae</taxon>
        <taxon>Eurycanthinae</taxon>
        <taxon>Dryococelus</taxon>
    </lineage>
</organism>
<feature type="compositionally biased region" description="Low complexity" evidence="1">
    <location>
        <begin position="101"/>
        <end position="114"/>
    </location>
</feature>
<sequence>MRSYRQSAVWFRQRHLRSGAKECFWLPDIPQNLVSATWRGGLVKPARVPPGTLYYTLRNAVTNDLTLGGRAVGSLASHQGNPGSIPGRVTGLPRRTTPLVGGSSRGSPASPAPSFRRRSIPQSPSSTLKTSLFRAAQISSLAHQCTKLRSWITRSVNDCFRADKSPRKRENPPTNGIVRHDSHLRKSGDPQGLNPVRLGGGLTAQSPRPQNVGLAVGSVGSESDLPLSGSRVQFRSPAGGELSDRGLSRGELSDCGLSRGELSDRGLSRGERGGHSRCWGLLGVLSLRSAGIVLRPPVVFAVTPTESCNTRVDLCFTTFGVGPLVLVHGSMNTEAYCNILDNKCSQHRGVNGMDPCYFQDNSARCHVPRATMQWYADNNVRRLDWPAQSPDLNPIEHLWDELDSRVRARQARPKSIAQLMEWLQEEWRQIPVDVLQTLVENMPDRVAAVIAARDERVFWKYRASPVKEASWDVCVTQRGNEEIQSSVTTKYLEEVLEVAASDLEAGMQTTPKFVKGTGEDILQDGIDSCDNVGLEFFETGWHRLVCSTADDTIRLEHRLNARDRLHSCLDVNGGNFQHLLENTHLPPRRTVFDSRVAPGFSHVGIVPNDATGCRVFSGISRFPRPCIPALLHKYLASLSSALKTTMLRTAQISSFTHSCVTEYLGCAGQERTWLRLLQVKERGRTTRKAPTTDRWQAGRRICRHSLPSAVPPSSKLFYFPERSGPTLAEISSPKLQWRYCSCRSQSGREPLCTREPGSVRGVGVAYLDPPFLQADQLAAPSLARVGEEMTDSATRLMSQPVLPPAGEAGGGRPWCPEYGVVDPPSTSVPHTKGDSKAMYCAFYSGTN</sequence>
<dbReference type="Gene3D" id="3.30.420.10">
    <property type="entry name" value="Ribonuclease H-like superfamily/Ribonuclease H"/>
    <property type="match status" value="1"/>
</dbReference>
<reference evidence="2 3" key="1">
    <citation type="submission" date="2023-02" db="EMBL/GenBank/DDBJ databases">
        <title>LHISI_Scaffold_Assembly.</title>
        <authorList>
            <person name="Stuart O.P."/>
            <person name="Cleave R."/>
            <person name="Magrath M.J.L."/>
            <person name="Mikheyev A.S."/>
        </authorList>
    </citation>
    <scope>NUCLEOTIDE SEQUENCE [LARGE SCALE GENOMIC DNA]</scope>
    <source>
        <strain evidence="2">Daus_M_001</strain>
        <tissue evidence="2">Leg muscle</tissue>
    </source>
</reference>
<accession>A0ABQ9GT02</accession>
<evidence type="ECO:0000313" key="3">
    <source>
        <dbReference type="Proteomes" id="UP001159363"/>
    </source>
</evidence>
<gene>
    <name evidence="2" type="ORF">PR048_023017</name>
</gene>
<keyword evidence="3" id="KW-1185">Reference proteome</keyword>
<dbReference type="EMBL" id="JARBHB010000009">
    <property type="protein sequence ID" value="KAJ8875124.1"/>
    <property type="molecule type" value="Genomic_DNA"/>
</dbReference>
<feature type="region of interest" description="Disordered" evidence="1">
    <location>
        <begin position="74"/>
        <end position="128"/>
    </location>
</feature>
<name>A0ABQ9GT02_9NEOP</name>
<feature type="region of interest" description="Disordered" evidence="1">
    <location>
        <begin position="163"/>
        <end position="247"/>
    </location>
</feature>
<dbReference type="Proteomes" id="UP001159363">
    <property type="component" value="Chromosome 8"/>
</dbReference>
<comment type="caution">
    <text evidence="2">The sequence shown here is derived from an EMBL/GenBank/DDBJ whole genome shotgun (WGS) entry which is preliminary data.</text>
</comment>
<dbReference type="InterPro" id="IPR036397">
    <property type="entry name" value="RNaseH_sf"/>
</dbReference>
<protein>
    <recommendedName>
        <fullName evidence="4">Tc1-like transposase DDE domain-containing protein</fullName>
    </recommendedName>
</protein>
<proteinExistence type="predicted"/>
<evidence type="ECO:0000313" key="2">
    <source>
        <dbReference type="EMBL" id="KAJ8875124.1"/>
    </source>
</evidence>